<reference evidence="3 4" key="1">
    <citation type="submission" date="2016-11" db="EMBL/GenBank/DDBJ databases">
        <title>Comparative genomics of Acidibacillus ferroxidans species.</title>
        <authorList>
            <person name="Oliveira G."/>
            <person name="Nunes G."/>
            <person name="Oliveira R."/>
            <person name="Araujo F."/>
            <person name="Salim A."/>
            <person name="Scholte L."/>
            <person name="Morais D."/>
            <person name="Nancucheo I."/>
            <person name="Johnson D.B."/>
            <person name="Grail B."/>
            <person name="Bittencourt J."/>
            <person name="Valadares R."/>
        </authorList>
    </citation>
    <scope>NUCLEOTIDE SEQUENCE [LARGE SCALE GENOMIC DNA]</scope>
    <source>
        <strain evidence="3 4">Y002</strain>
    </source>
</reference>
<dbReference type="InterPro" id="IPR005646">
    <property type="entry name" value="FapA"/>
</dbReference>
<dbReference type="Proteomes" id="UP000245380">
    <property type="component" value="Unassembled WGS sequence"/>
</dbReference>
<evidence type="ECO:0000256" key="1">
    <source>
        <dbReference type="SAM" id="Coils"/>
    </source>
</evidence>
<protein>
    <recommendedName>
        <fullName evidence="2">Flagellar Assembly Protein A N-terminal region domain-containing protein</fullName>
    </recommendedName>
</protein>
<evidence type="ECO:0000313" key="4">
    <source>
        <dbReference type="Proteomes" id="UP000245380"/>
    </source>
</evidence>
<gene>
    <name evidence="3" type="ORF">BM613_04550</name>
</gene>
<feature type="domain" description="Flagellar Assembly Protein A N-terminal region" evidence="2">
    <location>
        <begin position="14"/>
        <end position="184"/>
    </location>
</feature>
<comment type="caution">
    <text evidence="3">The sequence shown here is derived from an EMBL/GenBank/DDBJ whole genome shotgun (WGS) entry which is preliminary data.</text>
</comment>
<keyword evidence="1" id="KW-0175">Coiled coil</keyword>
<dbReference type="AlphaFoldDB" id="A0A2U3DA95"/>
<dbReference type="Pfam" id="PF03961">
    <property type="entry name" value="FapA"/>
    <property type="match status" value="1"/>
</dbReference>
<dbReference type="OrthoDB" id="9816426at2"/>
<evidence type="ECO:0000313" key="3">
    <source>
        <dbReference type="EMBL" id="PWI58207.1"/>
    </source>
</evidence>
<proteinExistence type="predicted"/>
<keyword evidence="4" id="KW-1185">Reference proteome</keyword>
<dbReference type="InterPro" id="IPR046866">
    <property type="entry name" value="FapA_N"/>
</dbReference>
<dbReference type="PANTHER" id="PTHR38032">
    <property type="entry name" value="POLYMERASE-RELATED"/>
    <property type="match status" value="1"/>
</dbReference>
<name>A0A2U3DA95_SULT2</name>
<dbReference type="InterPro" id="IPR046865">
    <property type="entry name" value="FapA_b_solenoid"/>
</dbReference>
<dbReference type="EMBL" id="MPDK01000005">
    <property type="protein sequence ID" value="PWI58207.1"/>
    <property type="molecule type" value="Genomic_DNA"/>
</dbReference>
<evidence type="ECO:0000259" key="2">
    <source>
        <dbReference type="Pfam" id="PF20250"/>
    </source>
</evidence>
<organism evidence="3 4">
    <name type="scientific">Sulfoacidibacillus thermotolerans</name>
    <name type="common">Acidibacillus sulfuroxidans</name>
    <dbReference type="NCBI Taxonomy" id="1765684"/>
    <lineage>
        <taxon>Bacteria</taxon>
        <taxon>Bacillati</taxon>
        <taxon>Bacillota</taxon>
        <taxon>Bacilli</taxon>
        <taxon>Bacillales</taxon>
        <taxon>Alicyclobacillaceae</taxon>
        <taxon>Sulfoacidibacillus</taxon>
    </lineage>
</organism>
<sequence>MANESPKLAEWVSFAVRDKGLTAVVSFREPPLAQEKSFTLEEFKALIEHQGFQYGVFADQELSAILDGWLQAMSDVPIAKGKPPEPSQDERLEFCFDTNPLPTPQLLENDRVDYRELGILQNAHQGQVLVRKIPGKWGEKGIDVYGNEVPSNPPKTKTLPAGQGTVIAPDGASLVSAIDGQIVYGRDQRVAVVPVHHVREDVDFSTGNIDFVGSVVVHGSVREGFTVKATGNIEVFGIVERANLLAGGDIIIRGGVQGSAKTRINAKGAIKALFVQNAVIEAEGPMVVSDSVMHSFLRAETLRVTGKRGLLVGGVTRVDHSVFARIIGSHLGTATRIEFVLLSEEKKQLTIHRTQLAKLEETLGKAEEALTKLHLIEERAGQLPLEQRQIRDRLLATRSAAYEERTTLQEEVQRLEAMLAQKTRVTIEVTAMMYPGVQLLHDHMEWHNNDFMSGCKLECTAEGWQRYV</sequence>
<feature type="coiled-coil region" evidence="1">
    <location>
        <begin position="342"/>
        <end position="425"/>
    </location>
</feature>
<accession>A0A2U3DA95</accession>
<dbReference type="PANTHER" id="PTHR38032:SF1">
    <property type="entry name" value="RNA-BINDING PROTEIN KHPB N-TERMINAL DOMAIN-CONTAINING PROTEIN"/>
    <property type="match status" value="1"/>
</dbReference>
<dbReference type="RefSeq" id="WP_109429997.1">
    <property type="nucleotide sequence ID" value="NZ_MPDK01000005.1"/>
</dbReference>
<dbReference type="Pfam" id="PF20250">
    <property type="entry name" value="FapA_N"/>
    <property type="match status" value="1"/>
</dbReference>